<evidence type="ECO:0000259" key="2">
    <source>
        <dbReference type="Pfam" id="PF04773"/>
    </source>
</evidence>
<dbReference type="EMBL" id="CP139960">
    <property type="protein sequence ID" value="WQD37055.1"/>
    <property type="molecule type" value="Genomic_DNA"/>
</dbReference>
<keyword evidence="1" id="KW-0812">Transmembrane</keyword>
<feature type="domain" description="FecR protein" evidence="2">
    <location>
        <begin position="114"/>
        <end position="204"/>
    </location>
</feature>
<evidence type="ECO:0000256" key="1">
    <source>
        <dbReference type="SAM" id="Phobius"/>
    </source>
</evidence>
<reference evidence="3 4" key="1">
    <citation type="submission" date="2023-12" db="EMBL/GenBank/DDBJ databases">
        <title>Genome sequencing and assembly of bacterial species from a model synthetic community.</title>
        <authorList>
            <person name="Hogle S.L."/>
        </authorList>
    </citation>
    <scope>NUCLEOTIDE SEQUENCE [LARGE SCALE GENOMIC DNA]</scope>
    <source>
        <strain evidence="3 4">HAMBI_3031</strain>
    </source>
</reference>
<organism evidence="3 4">
    <name type="scientific">Niabella yanshanensis</name>
    <dbReference type="NCBI Taxonomy" id="577386"/>
    <lineage>
        <taxon>Bacteria</taxon>
        <taxon>Pseudomonadati</taxon>
        <taxon>Bacteroidota</taxon>
        <taxon>Chitinophagia</taxon>
        <taxon>Chitinophagales</taxon>
        <taxon>Chitinophagaceae</taxon>
        <taxon>Niabella</taxon>
    </lineage>
</organism>
<dbReference type="InterPro" id="IPR012373">
    <property type="entry name" value="Ferrdict_sens_TM"/>
</dbReference>
<keyword evidence="4" id="KW-1185">Reference proteome</keyword>
<accession>A0ABZ0W1C0</accession>
<dbReference type="Gene3D" id="2.60.120.1440">
    <property type="match status" value="1"/>
</dbReference>
<gene>
    <name evidence="3" type="ORF">U0035_15385</name>
</gene>
<dbReference type="Pfam" id="PF04773">
    <property type="entry name" value="FecR"/>
    <property type="match status" value="1"/>
</dbReference>
<dbReference type="PANTHER" id="PTHR30273">
    <property type="entry name" value="PERIPLASMIC SIGNAL SENSOR AND SIGMA FACTOR ACTIVATOR FECR-RELATED"/>
    <property type="match status" value="1"/>
</dbReference>
<sequence length="318" mass="36413">MEHKLIAYYEQTLDAPEQQEVEQWIAESAEHKKTYEDTIRIWENSRINPAYKLFNKELAWQKLQQQLEENPLVNTKKAKVISLNWRKGWAVAASITALVVLFLFINNPRPEQFTAQKEQRTIILKDESKVTLYEEASLMVAKAFNKKTRTVTLKGNAYFDIAKNAAKPFIIHNNDMDVEVLGTSFTIQQGVGFNTVFVHSGKVKATLADKSVIATANQKIVKDNRNNQLRVLPFNNTINEALHTQLIKIKDMRVDSLAQMLEGLYNIELQLAPGIESKKVTSTYLIHSETPDQIVENIALMINASWIKKDHNQYLISK</sequence>
<dbReference type="RefSeq" id="WP_114791854.1">
    <property type="nucleotide sequence ID" value="NZ_CP139960.1"/>
</dbReference>
<name>A0ABZ0W1C0_9BACT</name>
<keyword evidence="1" id="KW-0472">Membrane</keyword>
<dbReference type="PANTHER" id="PTHR30273:SF2">
    <property type="entry name" value="PROTEIN FECR"/>
    <property type="match status" value="1"/>
</dbReference>
<protein>
    <submittedName>
        <fullName evidence="3">FecR family protein</fullName>
    </submittedName>
</protein>
<proteinExistence type="predicted"/>
<dbReference type="Proteomes" id="UP001325680">
    <property type="component" value="Chromosome"/>
</dbReference>
<feature type="transmembrane region" description="Helical" evidence="1">
    <location>
        <begin position="88"/>
        <end position="105"/>
    </location>
</feature>
<keyword evidence="1" id="KW-1133">Transmembrane helix</keyword>
<dbReference type="PIRSF" id="PIRSF018266">
    <property type="entry name" value="FecR"/>
    <property type="match status" value="1"/>
</dbReference>
<dbReference type="InterPro" id="IPR006860">
    <property type="entry name" value="FecR"/>
</dbReference>
<evidence type="ECO:0000313" key="4">
    <source>
        <dbReference type="Proteomes" id="UP001325680"/>
    </source>
</evidence>
<evidence type="ECO:0000313" key="3">
    <source>
        <dbReference type="EMBL" id="WQD37055.1"/>
    </source>
</evidence>